<evidence type="ECO:0000313" key="2">
    <source>
        <dbReference type="EMBL" id="MBP1855513.1"/>
    </source>
</evidence>
<feature type="transmembrane region" description="Helical" evidence="1">
    <location>
        <begin position="189"/>
        <end position="208"/>
    </location>
</feature>
<keyword evidence="1" id="KW-1133">Transmembrane helix</keyword>
<keyword evidence="1" id="KW-0472">Membrane</keyword>
<name>A0ABS4EC35_9FIRM</name>
<keyword evidence="1" id="KW-0812">Transmembrane</keyword>
<dbReference type="Pfam" id="PF12679">
    <property type="entry name" value="ABC2_membrane_2"/>
    <property type="match status" value="1"/>
</dbReference>
<feature type="transmembrane region" description="Helical" evidence="1">
    <location>
        <begin position="119"/>
        <end position="145"/>
    </location>
</feature>
<evidence type="ECO:0000313" key="3">
    <source>
        <dbReference type="Proteomes" id="UP000767291"/>
    </source>
</evidence>
<feature type="transmembrane region" description="Helical" evidence="1">
    <location>
        <begin position="75"/>
        <end position="98"/>
    </location>
</feature>
<dbReference type="RefSeq" id="WP_209456937.1">
    <property type="nucleotide sequence ID" value="NZ_BAAACS010000011.1"/>
</dbReference>
<gene>
    <name evidence="2" type="ORF">J2Z43_001908</name>
</gene>
<feature type="transmembrane region" description="Helical" evidence="1">
    <location>
        <begin position="238"/>
        <end position="260"/>
    </location>
</feature>
<dbReference type="EMBL" id="JAGGJX010000003">
    <property type="protein sequence ID" value="MBP1855513.1"/>
    <property type="molecule type" value="Genomic_DNA"/>
</dbReference>
<evidence type="ECO:0000256" key="1">
    <source>
        <dbReference type="SAM" id="Phobius"/>
    </source>
</evidence>
<organism evidence="2 3">
    <name type="scientific">Metaclostridioides mangenotii</name>
    <dbReference type="NCBI Taxonomy" id="1540"/>
    <lineage>
        <taxon>Bacteria</taxon>
        <taxon>Bacillati</taxon>
        <taxon>Bacillota</taxon>
        <taxon>Clostridia</taxon>
        <taxon>Peptostreptococcales</taxon>
        <taxon>Peptostreptococcaceae</taxon>
        <taxon>Metaclostridioides</taxon>
    </lineage>
</organism>
<feature type="transmembrane region" description="Helical" evidence="1">
    <location>
        <begin position="160"/>
        <end position="182"/>
    </location>
</feature>
<protein>
    <submittedName>
        <fullName evidence="2">ABC-2 type transport system permease protein</fullName>
    </submittedName>
</protein>
<dbReference type="PANTHER" id="PTHR37305">
    <property type="entry name" value="INTEGRAL MEMBRANE PROTEIN-RELATED"/>
    <property type="match status" value="1"/>
</dbReference>
<proteinExistence type="predicted"/>
<dbReference type="PANTHER" id="PTHR37305:SF2">
    <property type="entry name" value="BACITRACIN TRANSPORT PERMEASE PROTEIN BCRB"/>
    <property type="match status" value="1"/>
</dbReference>
<reference evidence="2 3" key="1">
    <citation type="submission" date="2021-03" db="EMBL/GenBank/DDBJ databases">
        <title>Genomic Encyclopedia of Type Strains, Phase IV (KMG-IV): sequencing the most valuable type-strain genomes for metagenomic binning, comparative biology and taxonomic classification.</title>
        <authorList>
            <person name="Goeker M."/>
        </authorList>
    </citation>
    <scope>NUCLEOTIDE SEQUENCE [LARGE SCALE GENOMIC DNA]</scope>
    <source>
        <strain evidence="2 3">DSM 1289</strain>
    </source>
</reference>
<sequence length="267" mass="29117">MISIPLFKKELKSIWKIFIIFLAVLTMYTTIIMSMFDPDLGNLLADFEKAMPGIMAAVGMKGAGSTSLVGYTASYLFGFIMIIFPMIFSIILSNKLVAKYVDNGSMAYLLATPNTRGKIVVTQAVFSIFCMALLITFVTIIGIAFSESSFSGDLDIEKYVLLNVGAFALQVAIGGFGFLVSCLSNETRISYSISIGVPIAAYIIQMIANQGDKFENLKYATFFTLFSPDKIVAGDESALWMVGSLLVAGLLMYIVGCLSFKKRNLPI</sequence>
<keyword evidence="3" id="KW-1185">Reference proteome</keyword>
<comment type="caution">
    <text evidence="2">The sequence shown here is derived from an EMBL/GenBank/DDBJ whole genome shotgun (WGS) entry which is preliminary data.</text>
</comment>
<accession>A0ABS4EC35</accession>
<dbReference type="Proteomes" id="UP000767291">
    <property type="component" value="Unassembled WGS sequence"/>
</dbReference>
<feature type="transmembrane region" description="Helical" evidence="1">
    <location>
        <begin position="14"/>
        <end position="36"/>
    </location>
</feature>